<evidence type="ECO:0000256" key="15">
    <source>
        <dbReference type="ARBA" id="ARBA00070152"/>
    </source>
</evidence>
<dbReference type="Gene3D" id="3.40.50.2300">
    <property type="match status" value="1"/>
</dbReference>
<dbReference type="InterPro" id="IPR036097">
    <property type="entry name" value="HisK_dim/P_sf"/>
</dbReference>
<evidence type="ECO:0000256" key="13">
    <source>
        <dbReference type="ARBA" id="ARBA00023136"/>
    </source>
</evidence>
<dbReference type="RefSeq" id="WP_106708241.1">
    <property type="nucleotide sequence ID" value="NZ_PXXU01000085.1"/>
</dbReference>
<keyword evidence="11" id="KW-1133">Transmembrane helix</keyword>
<dbReference type="CDD" id="cd00130">
    <property type="entry name" value="PAS"/>
    <property type="match status" value="1"/>
</dbReference>
<evidence type="ECO:0000256" key="6">
    <source>
        <dbReference type="ARBA" id="ARBA00022553"/>
    </source>
</evidence>
<dbReference type="Gene3D" id="3.30.565.10">
    <property type="entry name" value="Histidine kinase-like ATPase, C-terminal domain"/>
    <property type="match status" value="1"/>
</dbReference>
<name>A0A2P7NRC2_9PROT</name>
<dbReference type="GO" id="GO:0005886">
    <property type="term" value="C:plasma membrane"/>
    <property type="evidence" value="ECO:0007669"/>
    <property type="project" value="UniProtKB-SubCell"/>
</dbReference>
<dbReference type="Gene3D" id="1.20.120.160">
    <property type="entry name" value="HPT domain"/>
    <property type="match status" value="1"/>
</dbReference>
<dbReference type="Pfam" id="PF01627">
    <property type="entry name" value="Hpt"/>
    <property type="match status" value="1"/>
</dbReference>
<evidence type="ECO:0000256" key="11">
    <source>
        <dbReference type="ARBA" id="ARBA00022989"/>
    </source>
</evidence>
<evidence type="ECO:0000256" key="3">
    <source>
        <dbReference type="ARBA" id="ARBA00012438"/>
    </source>
</evidence>
<comment type="subcellular location">
    <subcellularLocation>
        <location evidence="2">Cell inner membrane</location>
        <topology evidence="2">Multi-pass membrane protein</topology>
    </subcellularLocation>
</comment>
<evidence type="ECO:0000256" key="2">
    <source>
        <dbReference type="ARBA" id="ARBA00004429"/>
    </source>
</evidence>
<dbReference type="InterPro" id="IPR001789">
    <property type="entry name" value="Sig_transdc_resp-reg_receiver"/>
</dbReference>
<dbReference type="SUPFAM" id="SSF52172">
    <property type="entry name" value="CheY-like"/>
    <property type="match status" value="1"/>
</dbReference>
<reference evidence="22 23" key="1">
    <citation type="submission" date="2018-03" db="EMBL/GenBank/DDBJ databases">
        <title>Draft genome of Nitrosomonas supralitoralis APG5.</title>
        <authorList>
            <person name="Urakawa H."/>
            <person name="Lopez J.V."/>
        </authorList>
    </citation>
    <scope>NUCLEOTIDE SEQUENCE [LARGE SCALE GENOMIC DNA]</scope>
    <source>
        <strain evidence="22 23">APG5</strain>
    </source>
</reference>
<keyword evidence="7" id="KW-0808">Transferase</keyword>
<evidence type="ECO:0000256" key="7">
    <source>
        <dbReference type="ARBA" id="ARBA00022679"/>
    </source>
</evidence>
<dbReference type="InterPro" id="IPR029016">
    <property type="entry name" value="GAF-like_dom_sf"/>
</dbReference>
<dbReference type="Gene3D" id="1.10.287.130">
    <property type="match status" value="1"/>
</dbReference>
<dbReference type="SMART" id="SM00065">
    <property type="entry name" value="GAF"/>
    <property type="match status" value="1"/>
</dbReference>
<keyword evidence="8" id="KW-0812">Transmembrane</keyword>
<dbReference type="PROSITE" id="PS50110">
    <property type="entry name" value="RESPONSE_REGULATORY"/>
    <property type="match status" value="1"/>
</dbReference>
<feature type="domain" description="Histidine kinase" evidence="18">
    <location>
        <begin position="329"/>
        <end position="550"/>
    </location>
</feature>
<dbReference type="Pfam" id="PF02518">
    <property type="entry name" value="HATPase_c"/>
    <property type="match status" value="1"/>
</dbReference>
<dbReference type="InterPro" id="IPR004358">
    <property type="entry name" value="Sig_transdc_His_kin-like_C"/>
</dbReference>
<evidence type="ECO:0000259" key="20">
    <source>
        <dbReference type="PROSITE" id="PS50113"/>
    </source>
</evidence>
<dbReference type="OrthoDB" id="8552871at2"/>
<dbReference type="NCBIfam" id="TIGR00229">
    <property type="entry name" value="sensory_box"/>
    <property type="match status" value="1"/>
</dbReference>
<dbReference type="InterPro" id="IPR011006">
    <property type="entry name" value="CheY-like_superfamily"/>
</dbReference>
<dbReference type="PROSITE" id="PS50109">
    <property type="entry name" value="HIS_KIN"/>
    <property type="match status" value="1"/>
</dbReference>
<dbReference type="Pfam" id="PF13426">
    <property type="entry name" value="PAS_9"/>
    <property type="match status" value="1"/>
</dbReference>
<dbReference type="SMART" id="SM00448">
    <property type="entry name" value="REC"/>
    <property type="match status" value="1"/>
</dbReference>
<keyword evidence="10" id="KW-0547">Nucleotide-binding</keyword>
<evidence type="ECO:0000256" key="14">
    <source>
        <dbReference type="ARBA" id="ARBA00058004"/>
    </source>
</evidence>
<dbReference type="Gene3D" id="3.30.450.20">
    <property type="entry name" value="PAS domain"/>
    <property type="match status" value="1"/>
</dbReference>
<gene>
    <name evidence="22" type="ORF">C7H79_15885</name>
</gene>
<evidence type="ECO:0000256" key="12">
    <source>
        <dbReference type="ARBA" id="ARBA00023012"/>
    </source>
</evidence>
<dbReference type="InterPro" id="IPR003594">
    <property type="entry name" value="HATPase_dom"/>
</dbReference>
<dbReference type="CDD" id="cd00082">
    <property type="entry name" value="HisKA"/>
    <property type="match status" value="1"/>
</dbReference>
<feature type="modified residue" description="4-aspartylphosphate" evidence="17">
    <location>
        <position position="631"/>
    </location>
</feature>
<dbReference type="InterPro" id="IPR035965">
    <property type="entry name" value="PAS-like_dom_sf"/>
</dbReference>
<dbReference type="InterPro" id="IPR000700">
    <property type="entry name" value="PAS-assoc_C"/>
</dbReference>
<dbReference type="SUPFAM" id="SSF55874">
    <property type="entry name" value="ATPase domain of HSP90 chaperone/DNA topoisomerase II/histidine kinase"/>
    <property type="match status" value="1"/>
</dbReference>
<keyword evidence="5" id="KW-0997">Cell inner membrane</keyword>
<dbReference type="Gene3D" id="3.30.450.40">
    <property type="match status" value="1"/>
</dbReference>
<dbReference type="InterPro" id="IPR008207">
    <property type="entry name" value="Sig_transdc_His_kin_Hpt_dom"/>
</dbReference>
<dbReference type="PANTHER" id="PTHR43047">
    <property type="entry name" value="TWO-COMPONENT HISTIDINE PROTEIN KINASE"/>
    <property type="match status" value="1"/>
</dbReference>
<evidence type="ECO:0000256" key="17">
    <source>
        <dbReference type="PROSITE-ProRule" id="PRU00169"/>
    </source>
</evidence>
<sequence length="844" mass="95195">MNQLTSAEQANEQVSSQWYTHAMEQLVEVIQMLSMARDLSTVMEIVRHAARELTGADGATFVLRDKGMCFYAEEDAISPLWKGQRFPMNACISGWSMINRKPVVIKDIFADPRIPVDAYRPTFVRSLAMVPIRTIDPIGAIGNYWAEQYLPAPEQLKLLQALADTTAVALENVRVYEELEQRVQQRTFELQSILDNVQVGVMFAVDGRIVRANPKSAEIFRHNVSDALLGIPLDSIFCKQKDDASLVDIARSHLAKNDVFNIQSRLKRKDGENFWAHLIVKSLDPDSYPGGEIWVINDINEIKVKEKKLNELKIAAEMANHAKDSFLATMSHEIRTPLTGMLGMLELLSMTHLDEDQSATLDTAWNSGRGLLRIVSDILDWSKIEEGKLELSMRHTSIAQLLQEVVNTYSRSASAKNLILWQQTDDRLNPTHIVDPLRLSQVLNNFVSNAIKFTQGGEVMVRAELIEKFEDGERIRFSVKDTGIGIAKDAQQQLFQRYRQENADIARMYGGTGLGLAICRRLAELMDGQIELDSNLGQGSIFSIILTLPVSDVPGEVVRQMNLEVEQRKIQPMLEDSPDNPLVLAVDDHPINRDLLARQLKLLGLRVKTAANGKKALSMWQNEHFAMVITDCHMPEMDGYSLSNEIRRIESEKQLPRTPIIAWTANALAEEVNYCHSAGMDELLIKPANLTHLKAVMEKFLSMNENPVKSLTKLEANESIDIINFMELGKTVPDSSEQIQVLHEFREHILNDHAVLVEMLKQNEITRVKNISHRMLGGCKMIGATHLVKTCEAIEQYAQKGDMVGVRTAEASLDDAIKQFEDFLLSKSRNQKKTEALTTRPKRR</sequence>
<comment type="caution">
    <text evidence="22">The sequence shown here is derived from an EMBL/GenBank/DDBJ whole genome shotgun (WGS) entry which is preliminary data.</text>
</comment>
<evidence type="ECO:0000259" key="18">
    <source>
        <dbReference type="PROSITE" id="PS50109"/>
    </source>
</evidence>
<dbReference type="InterPro" id="IPR036641">
    <property type="entry name" value="HPT_dom_sf"/>
</dbReference>
<dbReference type="SUPFAM" id="SSF47226">
    <property type="entry name" value="Histidine-containing phosphotransfer domain, HPT domain"/>
    <property type="match status" value="1"/>
</dbReference>
<evidence type="ECO:0000256" key="5">
    <source>
        <dbReference type="ARBA" id="ARBA00022519"/>
    </source>
</evidence>
<evidence type="ECO:0000256" key="16">
    <source>
        <dbReference type="PROSITE-ProRule" id="PRU00110"/>
    </source>
</evidence>
<dbReference type="Proteomes" id="UP000241912">
    <property type="component" value="Unassembled WGS sequence"/>
</dbReference>
<dbReference type="SUPFAM" id="SSF47384">
    <property type="entry name" value="Homodimeric domain of signal transducing histidine kinase"/>
    <property type="match status" value="1"/>
</dbReference>
<proteinExistence type="predicted"/>
<dbReference type="CDD" id="cd17546">
    <property type="entry name" value="REC_hyHK_CKI1_RcsC-like"/>
    <property type="match status" value="1"/>
</dbReference>
<dbReference type="FunFam" id="3.30.565.10:FF:000010">
    <property type="entry name" value="Sensor histidine kinase RcsC"/>
    <property type="match status" value="1"/>
</dbReference>
<evidence type="ECO:0000256" key="4">
    <source>
        <dbReference type="ARBA" id="ARBA00022475"/>
    </source>
</evidence>
<feature type="domain" description="PAC" evidence="20">
    <location>
        <begin position="260"/>
        <end position="311"/>
    </location>
</feature>
<comment type="function">
    <text evidence="14">Member of the two-component regulatory system BvgS/BvgA. Phosphorylates BvgA via a four-step phosphorelay in response to environmental signals.</text>
</comment>
<evidence type="ECO:0000313" key="23">
    <source>
        <dbReference type="Proteomes" id="UP000241912"/>
    </source>
</evidence>
<dbReference type="PROSITE" id="PS50113">
    <property type="entry name" value="PAC"/>
    <property type="match status" value="1"/>
</dbReference>
<dbReference type="InterPro" id="IPR036890">
    <property type="entry name" value="HATPase_C_sf"/>
</dbReference>
<dbReference type="GO" id="GO:0000155">
    <property type="term" value="F:phosphorelay sensor kinase activity"/>
    <property type="evidence" value="ECO:0007669"/>
    <property type="project" value="InterPro"/>
</dbReference>
<keyword evidence="13" id="KW-0472">Membrane</keyword>
<dbReference type="Pfam" id="PF13185">
    <property type="entry name" value="GAF_2"/>
    <property type="match status" value="1"/>
</dbReference>
<evidence type="ECO:0000256" key="10">
    <source>
        <dbReference type="ARBA" id="ARBA00022840"/>
    </source>
</evidence>
<evidence type="ECO:0000256" key="8">
    <source>
        <dbReference type="ARBA" id="ARBA00022692"/>
    </source>
</evidence>
<dbReference type="Pfam" id="PF00512">
    <property type="entry name" value="HisKA"/>
    <property type="match status" value="1"/>
</dbReference>
<keyword evidence="6 17" id="KW-0597">Phosphoprotein</keyword>
<keyword evidence="4" id="KW-1003">Cell membrane</keyword>
<keyword evidence="9" id="KW-0418">Kinase</keyword>
<evidence type="ECO:0000259" key="19">
    <source>
        <dbReference type="PROSITE" id="PS50110"/>
    </source>
</evidence>
<dbReference type="SUPFAM" id="SSF55781">
    <property type="entry name" value="GAF domain-like"/>
    <property type="match status" value="1"/>
</dbReference>
<feature type="modified residue" description="Phosphohistidine" evidence="16">
    <location>
        <position position="773"/>
    </location>
</feature>
<dbReference type="PRINTS" id="PR00344">
    <property type="entry name" value="BCTRLSENSOR"/>
</dbReference>
<feature type="domain" description="HPt" evidence="21">
    <location>
        <begin position="734"/>
        <end position="837"/>
    </location>
</feature>
<evidence type="ECO:0000256" key="9">
    <source>
        <dbReference type="ARBA" id="ARBA00022777"/>
    </source>
</evidence>
<organism evidence="22 23">
    <name type="scientific">Nitrosomonas supralitoralis</name>
    <dbReference type="NCBI Taxonomy" id="2116706"/>
    <lineage>
        <taxon>Bacteria</taxon>
        <taxon>Pseudomonadati</taxon>
        <taxon>Pseudomonadota</taxon>
        <taxon>Betaproteobacteria</taxon>
        <taxon>Nitrosomonadales</taxon>
        <taxon>Nitrosomonadaceae</taxon>
        <taxon>Nitrosomonas</taxon>
    </lineage>
</organism>
<dbReference type="SMART" id="SM00388">
    <property type="entry name" value="HisKA"/>
    <property type="match status" value="1"/>
</dbReference>
<keyword evidence="12" id="KW-0902">Two-component regulatory system</keyword>
<dbReference type="EMBL" id="PXXU01000085">
    <property type="protein sequence ID" value="PSJ16013.1"/>
    <property type="molecule type" value="Genomic_DNA"/>
</dbReference>
<dbReference type="SMART" id="SM00387">
    <property type="entry name" value="HATPase_c"/>
    <property type="match status" value="1"/>
</dbReference>
<dbReference type="PANTHER" id="PTHR43047:SF64">
    <property type="entry name" value="HISTIDINE KINASE CONTAINING CHEY-HOMOLOGOUS RECEIVER DOMAIN AND PAS DOMAIN-RELATED"/>
    <property type="match status" value="1"/>
</dbReference>
<accession>A0A2P7NRC2</accession>
<dbReference type="EC" id="2.7.13.3" evidence="3"/>
<dbReference type="AlphaFoldDB" id="A0A2P7NRC2"/>
<dbReference type="PROSITE" id="PS50894">
    <property type="entry name" value="HPT"/>
    <property type="match status" value="1"/>
</dbReference>
<dbReference type="Pfam" id="PF00072">
    <property type="entry name" value="Response_reg"/>
    <property type="match status" value="1"/>
</dbReference>
<protein>
    <recommendedName>
        <fullName evidence="15">Virulence sensor protein BvgS</fullName>
        <ecNumber evidence="3">2.7.13.3</ecNumber>
    </recommendedName>
</protein>
<evidence type="ECO:0000259" key="21">
    <source>
        <dbReference type="PROSITE" id="PS50894"/>
    </source>
</evidence>
<dbReference type="InterPro" id="IPR005467">
    <property type="entry name" value="His_kinase_dom"/>
</dbReference>
<dbReference type="InterPro" id="IPR000014">
    <property type="entry name" value="PAS"/>
</dbReference>
<dbReference type="SUPFAM" id="SSF55785">
    <property type="entry name" value="PYP-like sensor domain (PAS domain)"/>
    <property type="match status" value="1"/>
</dbReference>
<comment type="catalytic activity">
    <reaction evidence="1">
        <text>ATP + protein L-histidine = ADP + protein N-phospho-L-histidine.</text>
        <dbReference type="EC" id="2.7.13.3"/>
    </reaction>
</comment>
<evidence type="ECO:0000256" key="1">
    <source>
        <dbReference type="ARBA" id="ARBA00000085"/>
    </source>
</evidence>
<dbReference type="InterPro" id="IPR003018">
    <property type="entry name" value="GAF"/>
</dbReference>
<evidence type="ECO:0000313" key="22">
    <source>
        <dbReference type="EMBL" id="PSJ16013.1"/>
    </source>
</evidence>
<keyword evidence="23" id="KW-1185">Reference proteome</keyword>
<dbReference type="InterPro" id="IPR003661">
    <property type="entry name" value="HisK_dim/P_dom"/>
</dbReference>
<keyword evidence="10" id="KW-0067">ATP-binding</keyword>
<feature type="domain" description="Response regulatory" evidence="19">
    <location>
        <begin position="582"/>
        <end position="701"/>
    </location>
</feature>
<dbReference type="CDD" id="cd16922">
    <property type="entry name" value="HATPase_EvgS-ArcB-TorS-like"/>
    <property type="match status" value="1"/>
</dbReference>